<dbReference type="InterPro" id="IPR036938">
    <property type="entry name" value="PAP2/HPO_sf"/>
</dbReference>
<feature type="transmembrane region" description="Helical" evidence="10">
    <location>
        <begin position="42"/>
        <end position="75"/>
    </location>
</feature>
<organism evidence="12 13">
    <name type="scientific">Agarivorans gilvus</name>
    <dbReference type="NCBI Taxonomy" id="680279"/>
    <lineage>
        <taxon>Bacteria</taxon>
        <taxon>Pseudomonadati</taxon>
        <taxon>Pseudomonadota</taxon>
        <taxon>Gammaproteobacteria</taxon>
        <taxon>Alteromonadales</taxon>
        <taxon>Alteromonadaceae</taxon>
        <taxon>Agarivorans</taxon>
    </lineage>
</organism>
<protein>
    <recommendedName>
        <fullName evidence="2">undecaprenyl-diphosphate phosphatase</fullName>
        <ecNumber evidence="2">3.6.1.27</ecNumber>
    </recommendedName>
    <alternativeName>
        <fullName evidence="8">Undecaprenyl pyrophosphate phosphatase</fullName>
    </alternativeName>
</protein>
<accession>A0ABQ1HXG0</accession>
<keyword evidence="3" id="KW-1003">Cell membrane</keyword>
<proteinExistence type="predicted"/>
<dbReference type="RefSeq" id="WP_055732866.1">
    <property type="nucleotide sequence ID" value="NZ_BMDY01000003.1"/>
</dbReference>
<evidence type="ECO:0000256" key="1">
    <source>
        <dbReference type="ARBA" id="ARBA00004651"/>
    </source>
</evidence>
<name>A0ABQ1HXG0_9ALTE</name>
<feature type="domain" description="Phosphatidic acid phosphatase type 2/haloperoxidase" evidence="11">
    <location>
        <begin position="55"/>
        <end position="162"/>
    </location>
</feature>
<dbReference type="Pfam" id="PF01569">
    <property type="entry name" value="PAP2"/>
    <property type="match status" value="1"/>
</dbReference>
<evidence type="ECO:0000256" key="9">
    <source>
        <dbReference type="ARBA" id="ARBA00047594"/>
    </source>
</evidence>
<dbReference type="EMBL" id="BMDY01000003">
    <property type="protein sequence ID" value="GGA96039.1"/>
    <property type="molecule type" value="Genomic_DNA"/>
</dbReference>
<evidence type="ECO:0000256" key="8">
    <source>
        <dbReference type="ARBA" id="ARBA00032707"/>
    </source>
</evidence>
<dbReference type="Proteomes" id="UP000651977">
    <property type="component" value="Unassembled WGS sequence"/>
</dbReference>
<gene>
    <name evidence="12" type="ORF">GCM10007414_06150</name>
</gene>
<dbReference type="PANTHER" id="PTHR14969">
    <property type="entry name" value="SPHINGOSINE-1-PHOSPHATE PHOSPHOHYDROLASE"/>
    <property type="match status" value="1"/>
</dbReference>
<feature type="transmembrane region" description="Helical" evidence="10">
    <location>
        <begin position="105"/>
        <end position="131"/>
    </location>
</feature>
<dbReference type="PANTHER" id="PTHR14969:SF62">
    <property type="entry name" value="DECAPRENYLPHOSPHORYL-5-PHOSPHORIBOSE PHOSPHATASE RV3807C-RELATED"/>
    <property type="match status" value="1"/>
</dbReference>
<comment type="catalytic activity">
    <reaction evidence="9">
        <text>di-trans,octa-cis-undecaprenyl diphosphate + H2O = di-trans,octa-cis-undecaprenyl phosphate + phosphate + H(+)</text>
        <dbReference type="Rhea" id="RHEA:28094"/>
        <dbReference type="ChEBI" id="CHEBI:15377"/>
        <dbReference type="ChEBI" id="CHEBI:15378"/>
        <dbReference type="ChEBI" id="CHEBI:43474"/>
        <dbReference type="ChEBI" id="CHEBI:58405"/>
        <dbReference type="ChEBI" id="CHEBI:60392"/>
        <dbReference type="EC" id="3.6.1.27"/>
    </reaction>
</comment>
<evidence type="ECO:0000256" key="2">
    <source>
        <dbReference type="ARBA" id="ARBA00012374"/>
    </source>
</evidence>
<dbReference type="InterPro" id="IPR000326">
    <property type="entry name" value="PAP2/HPO"/>
</dbReference>
<comment type="caution">
    <text evidence="12">The sequence shown here is derived from an EMBL/GenBank/DDBJ whole genome shotgun (WGS) entry which is preliminary data.</text>
</comment>
<keyword evidence="4 10" id="KW-0812">Transmembrane</keyword>
<evidence type="ECO:0000256" key="5">
    <source>
        <dbReference type="ARBA" id="ARBA00022801"/>
    </source>
</evidence>
<evidence type="ECO:0000313" key="12">
    <source>
        <dbReference type="EMBL" id="GGA96039.1"/>
    </source>
</evidence>
<comment type="subcellular location">
    <subcellularLocation>
        <location evidence="1">Cell membrane</location>
        <topology evidence="1">Multi-pass membrane protein</topology>
    </subcellularLocation>
</comment>
<dbReference type="Gene3D" id="1.20.144.10">
    <property type="entry name" value="Phosphatidic acid phosphatase type 2/haloperoxidase"/>
    <property type="match status" value="1"/>
</dbReference>
<evidence type="ECO:0000256" key="6">
    <source>
        <dbReference type="ARBA" id="ARBA00022989"/>
    </source>
</evidence>
<keyword evidence="7 10" id="KW-0472">Membrane</keyword>
<evidence type="ECO:0000256" key="4">
    <source>
        <dbReference type="ARBA" id="ARBA00022692"/>
    </source>
</evidence>
<feature type="transmembrane region" description="Helical" evidence="10">
    <location>
        <begin position="137"/>
        <end position="161"/>
    </location>
</feature>
<evidence type="ECO:0000256" key="3">
    <source>
        <dbReference type="ARBA" id="ARBA00022475"/>
    </source>
</evidence>
<dbReference type="SUPFAM" id="SSF48317">
    <property type="entry name" value="Acid phosphatase/Vanadium-dependent haloperoxidase"/>
    <property type="match status" value="1"/>
</dbReference>
<sequence length="162" mass="17683">MLQRISQWDYAVSSLCLGHRFNSQVAACARVISHSADGYYYAVFAVVLAFTPYATVFVQLALPAFALELASYLILKQLFRRDRPQSLPVFIRPSDRFSFPSGHSAGAFVMAACIAQTFPAWALVAFVWASLVACSRVLLGVHFISDVLAGACLGLLIVFGIN</sequence>
<reference evidence="13" key="1">
    <citation type="journal article" date="2019" name="Int. J. Syst. Evol. Microbiol.">
        <title>The Global Catalogue of Microorganisms (GCM) 10K type strain sequencing project: providing services to taxonomists for standard genome sequencing and annotation.</title>
        <authorList>
            <consortium name="The Broad Institute Genomics Platform"/>
            <consortium name="The Broad Institute Genome Sequencing Center for Infectious Disease"/>
            <person name="Wu L."/>
            <person name="Ma J."/>
        </authorList>
    </citation>
    <scope>NUCLEOTIDE SEQUENCE [LARGE SCALE GENOMIC DNA]</scope>
    <source>
        <strain evidence="13">CGMCC 1.10131</strain>
    </source>
</reference>
<keyword evidence="6 10" id="KW-1133">Transmembrane helix</keyword>
<evidence type="ECO:0000256" key="10">
    <source>
        <dbReference type="SAM" id="Phobius"/>
    </source>
</evidence>
<evidence type="ECO:0000259" key="11">
    <source>
        <dbReference type="SMART" id="SM00014"/>
    </source>
</evidence>
<dbReference type="SMART" id="SM00014">
    <property type="entry name" value="acidPPc"/>
    <property type="match status" value="1"/>
</dbReference>
<dbReference type="EC" id="3.6.1.27" evidence="2"/>
<keyword evidence="5" id="KW-0378">Hydrolase</keyword>
<evidence type="ECO:0000256" key="7">
    <source>
        <dbReference type="ARBA" id="ARBA00023136"/>
    </source>
</evidence>
<evidence type="ECO:0000313" key="13">
    <source>
        <dbReference type="Proteomes" id="UP000651977"/>
    </source>
</evidence>
<keyword evidence="13" id="KW-1185">Reference proteome</keyword>